<name>A0ACC2TYE2_9FUNG</name>
<comment type="caution">
    <text evidence="1">The sequence shown here is derived from an EMBL/GenBank/DDBJ whole genome shotgun (WGS) entry which is preliminary data.</text>
</comment>
<gene>
    <name evidence="1" type="ORF">DSO57_1033420</name>
</gene>
<proteinExistence type="predicted"/>
<dbReference type="Proteomes" id="UP001165960">
    <property type="component" value="Unassembled WGS sequence"/>
</dbReference>
<evidence type="ECO:0000313" key="2">
    <source>
        <dbReference type="Proteomes" id="UP001165960"/>
    </source>
</evidence>
<accession>A0ACC2TYE2</accession>
<evidence type="ECO:0000313" key="1">
    <source>
        <dbReference type="EMBL" id="KAJ9079627.1"/>
    </source>
</evidence>
<reference evidence="1" key="1">
    <citation type="submission" date="2022-04" db="EMBL/GenBank/DDBJ databases">
        <title>Genome of the entomopathogenic fungus Entomophthora muscae.</title>
        <authorList>
            <person name="Elya C."/>
            <person name="Lovett B.R."/>
            <person name="Lee E."/>
            <person name="Macias A.M."/>
            <person name="Hajek A.E."/>
            <person name="De Bivort B.L."/>
            <person name="Kasson M.T."/>
            <person name="De Fine Licht H.H."/>
            <person name="Stajich J.E."/>
        </authorList>
    </citation>
    <scope>NUCLEOTIDE SEQUENCE</scope>
    <source>
        <strain evidence="1">Berkeley</strain>
    </source>
</reference>
<dbReference type="EMBL" id="QTSX02001683">
    <property type="protein sequence ID" value="KAJ9079627.1"/>
    <property type="molecule type" value="Genomic_DNA"/>
</dbReference>
<protein>
    <submittedName>
        <fullName evidence="1">Uncharacterized protein</fullName>
    </submittedName>
</protein>
<organism evidence="1 2">
    <name type="scientific">Entomophthora muscae</name>
    <dbReference type="NCBI Taxonomy" id="34485"/>
    <lineage>
        <taxon>Eukaryota</taxon>
        <taxon>Fungi</taxon>
        <taxon>Fungi incertae sedis</taxon>
        <taxon>Zoopagomycota</taxon>
        <taxon>Entomophthoromycotina</taxon>
        <taxon>Entomophthoromycetes</taxon>
        <taxon>Entomophthorales</taxon>
        <taxon>Entomophthoraceae</taxon>
        <taxon>Entomophthora</taxon>
    </lineage>
</organism>
<keyword evidence="2" id="KW-1185">Reference proteome</keyword>
<sequence length="338" mass="37974">MPELPEVETGRKLIHEKCLGLRILKAKFLDDSIVFPDVASKDLEKSLEGKVLKDTGRFGKYFYLVFNLGPCLVGHLGMTGNLEFSDGSSIFLVKSNSGAEKSWPPRFTKFELSFGDDKGELLKLALTDPRRLSRFKLIDKPLSSEPISKLGFDPIINPPSLSEFIEMVRCRRTPIKALLLNQAFSAGVGNWIADEVLYQSRVHPEQHSNSLSDEQIARILSNMKEICRIAISFKADYRQFPKTWIFGYRWNKGKKSAENLIDGRKIVYLTVGGRTSAVVPEVQKIEKSVAKVSPAKKTTVTVAKKAVKAKVLSKEKILPTQPDISIRRSLRIIARNLK</sequence>